<organism evidence="1 2">
    <name type="scientific">Syntrophus gentianae</name>
    <dbReference type="NCBI Taxonomy" id="43775"/>
    <lineage>
        <taxon>Bacteria</taxon>
        <taxon>Pseudomonadati</taxon>
        <taxon>Thermodesulfobacteriota</taxon>
        <taxon>Syntrophia</taxon>
        <taxon>Syntrophales</taxon>
        <taxon>Syntrophaceae</taxon>
        <taxon>Syntrophus</taxon>
    </lineage>
</organism>
<evidence type="ECO:0000313" key="1">
    <source>
        <dbReference type="EMBL" id="SEM55658.1"/>
    </source>
</evidence>
<proteinExistence type="predicted"/>
<dbReference type="RefSeq" id="WP_093884144.1">
    <property type="nucleotide sequence ID" value="NZ_FOBS01000022.1"/>
</dbReference>
<dbReference type="OrthoDB" id="5421076at2"/>
<dbReference type="STRING" id="43775.SAMN04489760_1223"/>
<dbReference type="AlphaFoldDB" id="A0A1H7ZDQ5"/>
<name>A0A1H7ZDQ5_9BACT</name>
<sequence length="145" mass="15493">MAIICTLSNHWRYQLGAKAVDIANDTFKAILMDDTFVFDKDTHATLADVTASPSTELPTGNGYTRQNKTLSGGSWAENDTSDKGVRTFDNISWTASGGAIGPIGSLVIYDDTTSDDTVVGCIDFGTDYTIPEGSTFQVQAPAIEI</sequence>
<keyword evidence="2" id="KW-1185">Reference proteome</keyword>
<gene>
    <name evidence="1" type="ORF">SAMN04489760_1223</name>
</gene>
<accession>A0A1H7ZDQ5</accession>
<dbReference type="EMBL" id="FOBS01000022">
    <property type="protein sequence ID" value="SEM55658.1"/>
    <property type="molecule type" value="Genomic_DNA"/>
</dbReference>
<dbReference type="Proteomes" id="UP000198744">
    <property type="component" value="Unassembled WGS sequence"/>
</dbReference>
<evidence type="ECO:0000313" key="2">
    <source>
        <dbReference type="Proteomes" id="UP000198744"/>
    </source>
</evidence>
<reference evidence="1 2" key="1">
    <citation type="submission" date="2016-10" db="EMBL/GenBank/DDBJ databases">
        <authorList>
            <person name="de Groot N.N."/>
        </authorList>
    </citation>
    <scope>NUCLEOTIDE SEQUENCE [LARGE SCALE GENOMIC DNA]</scope>
    <source>
        <strain evidence="1 2">DSM 8423</strain>
    </source>
</reference>
<protein>
    <submittedName>
        <fullName evidence="1">Uncharacterized protein</fullName>
    </submittedName>
</protein>